<dbReference type="InterPro" id="IPR011047">
    <property type="entry name" value="Quinoprotein_ADH-like_sf"/>
</dbReference>
<feature type="domain" description="ABC transmembrane type-1" evidence="6">
    <location>
        <begin position="438"/>
        <end position="727"/>
    </location>
</feature>
<dbReference type="SUPFAM" id="SSF50998">
    <property type="entry name" value="Quinoprotein alcohol dehydrogenase-like"/>
    <property type="match status" value="1"/>
</dbReference>
<evidence type="ECO:0000256" key="1">
    <source>
        <dbReference type="ARBA" id="ARBA00004651"/>
    </source>
</evidence>
<keyword evidence="5" id="KW-0813">Transport</keyword>
<proteinExistence type="inferred from homology"/>
<keyword evidence="3 5" id="KW-1133">Transmembrane helix</keyword>
<dbReference type="PATRIC" id="fig|1603606.3.peg.77"/>
<evidence type="ECO:0000259" key="6">
    <source>
        <dbReference type="PROSITE" id="PS50928"/>
    </source>
</evidence>
<gene>
    <name evidence="7" type="ORF">DSOUD_0068</name>
</gene>
<keyword evidence="8" id="KW-1185">Reference proteome</keyword>
<dbReference type="OrthoDB" id="9785113at2"/>
<feature type="transmembrane region" description="Helical" evidence="5">
    <location>
        <begin position="508"/>
        <end position="530"/>
    </location>
</feature>
<keyword evidence="2 5" id="KW-0812">Transmembrane</keyword>
<protein>
    <submittedName>
        <fullName evidence="7">ABC transporter permease</fullName>
    </submittedName>
</protein>
<feature type="transmembrane region" description="Helical" evidence="5">
    <location>
        <begin position="444"/>
        <end position="462"/>
    </location>
</feature>
<dbReference type="GO" id="GO:0055085">
    <property type="term" value="P:transmembrane transport"/>
    <property type="evidence" value="ECO:0007669"/>
    <property type="project" value="InterPro"/>
</dbReference>
<feature type="transmembrane region" description="Helical" evidence="5">
    <location>
        <begin position="708"/>
        <end position="730"/>
    </location>
</feature>
<evidence type="ECO:0000256" key="4">
    <source>
        <dbReference type="ARBA" id="ARBA00023136"/>
    </source>
</evidence>
<feature type="transmembrane region" description="Helical" evidence="5">
    <location>
        <begin position="15"/>
        <end position="38"/>
    </location>
</feature>
<dbReference type="Proteomes" id="UP000057158">
    <property type="component" value="Chromosome"/>
</dbReference>
<evidence type="ECO:0000256" key="5">
    <source>
        <dbReference type="RuleBase" id="RU363032"/>
    </source>
</evidence>
<dbReference type="InterPro" id="IPR035906">
    <property type="entry name" value="MetI-like_sf"/>
</dbReference>
<dbReference type="PANTHER" id="PTHR42727:SF1">
    <property type="entry name" value="PHOSPHATE TRANSPORT SYSTEM PERMEASE"/>
    <property type="match status" value="1"/>
</dbReference>
<dbReference type="CDD" id="cd06261">
    <property type="entry name" value="TM_PBP2"/>
    <property type="match status" value="1"/>
</dbReference>
<dbReference type="PANTHER" id="PTHR42727">
    <property type="entry name" value="PHOSPHATE TRANSPORT SYSTEM PERMEASE PROTEIN"/>
    <property type="match status" value="1"/>
</dbReference>
<name>A0A0M3QEQ8_9BACT</name>
<dbReference type="KEGG" id="des:DSOUD_0068"/>
<dbReference type="Gene3D" id="1.10.3720.10">
    <property type="entry name" value="MetI-like"/>
    <property type="match status" value="2"/>
</dbReference>
<organism evidence="7 8">
    <name type="scientific">Desulfuromonas soudanensis</name>
    <dbReference type="NCBI Taxonomy" id="1603606"/>
    <lineage>
        <taxon>Bacteria</taxon>
        <taxon>Pseudomonadati</taxon>
        <taxon>Thermodesulfobacteriota</taxon>
        <taxon>Desulfuromonadia</taxon>
        <taxon>Desulfuromonadales</taxon>
        <taxon>Desulfuromonadaceae</taxon>
        <taxon>Desulfuromonas</taxon>
    </lineage>
</organism>
<reference evidence="7 8" key="1">
    <citation type="submission" date="2015-07" db="EMBL/GenBank/DDBJ databases">
        <title>Isolation and Genomic Characterization of a Novel Halophilic Metal-Reducing Deltaproteobacterium from the Deep Subsurface.</title>
        <authorList>
            <person name="Badalamenti J.P."/>
            <person name="Summers Z.M."/>
            <person name="Gralnick J.A."/>
            <person name="Bond D.R."/>
        </authorList>
    </citation>
    <scope>NUCLEOTIDE SEQUENCE [LARGE SCALE GENOMIC DNA]</scope>
    <source>
        <strain evidence="7 8">WTL</strain>
    </source>
</reference>
<comment type="subcellular location">
    <subcellularLocation>
        <location evidence="1 5">Cell membrane</location>
        <topology evidence="1 5">Multi-pass membrane protein</topology>
    </subcellularLocation>
</comment>
<evidence type="ECO:0000313" key="8">
    <source>
        <dbReference type="Proteomes" id="UP000057158"/>
    </source>
</evidence>
<feature type="transmembrane region" description="Helical" evidence="5">
    <location>
        <begin position="483"/>
        <end position="502"/>
    </location>
</feature>
<evidence type="ECO:0000256" key="3">
    <source>
        <dbReference type="ARBA" id="ARBA00022989"/>
    </source>
</evidence>
<feature type="transmembrane region" description="Helical" evidence="5">
    <location>
        <begin position="592"/>
        <end position="615"/>
    </location>
</feature>
<dbReference type="RefSeq" id="WP_053549128.1">
    <property type="nucleotide sequence ID" value="NZ_CP010802.1"/>
</dbReference>
<dbReference type="AlphaFoldDB" id="A0A0M3QEQ8"/>
<dbReference type="EMBL" id="CP010802">
    <property type="protein sequence ID" value="ALC14869.1"/>
    <property type="molecule type" value="Genomic_DNA"/>
</dbReference>
<dbReference type="PROSITE" id="PS50928">
    <property type="entry name" value="ABC_TM1"/>
    <property type="match status" value="1"/>
</dbReference>
<evidence type="ECO:0000313" key="7">
    <source>
        <dbReference type="EMBL" id="ALC14869.1"/>
    </source>
</evidence>
<dbReference type="InterPro" id="IPR015943">
    <property type="entry name" value="WD40/YVTN_repeat-like_dom_sf"/>
</dbReference>
<feature type="transmembrane region" description="Helical" evidence="5">
    <location>
        <begin position="636"/>
        <end position="661"/>
    </location>
</feature>
<dbReference type="InterPro" id="IPR000515">
    <property type="entry name" value="MetI-like"/>
</dbReference>
<dbReference type="GO" id="GO:0005886">
    <property type="term" value="C:plasma membrane"/>
    <property type="evidence" value="ECO:0007669"/>
    <property type="project" value="UniProtKB-SubCell"/>
</dbReference>
<keyword evidence="4 5" id="KW-0472">Membrane</keyword>
<comment type="similarity">
    <text evidence="5">Belongs to the binding-protein-dependent transport system permease family.</text>
</comment>
<dbReference type="Gene3D" id="2.130.10.10">
    <property type="entry name" value="YVTN repeat-like/Quinoprotein amine dehydrogenase"/>
    <property type="match status" value="1"/>
</dbReference>
<sequence>MERHVLKKIKRHDRIARWVITAGGLTIIASVLLILFLITRVTLPLFASPQSGVLGHSTLSADLRNEVLALGIDEYLEAAFLLTRPGTLKLWDPRRGVLIEELQIQPPSPGATVISAEASDAQTFDLLWSDGSVTRDQLQIHPRFDAGGQRSFDRTLERLATFAISAPPRRALVRIDGEGRQTLVTLLADGRLEVRQNLTVTDFLGNEETEEHAFPLDTADLGEIGTIGPLALDRAGHTLYAGTDRGHLLRWDLSSAGEPALLDNLQPFSDGRAPTALALVYGDISLAVGDSAGGMSTWFAVPAEEGTGKVLRKIHTLDPHDSSIVAIYPSARDKSLLSLDAGGVLHLDHMTSERHLLTLDELSPVVSAVFAPRGNAVAALTADGRALLWSVDAPHPEISWKTLFGKVWYESYPEPAYAWQSSAGSDDFEPKMSLTPLIFGTLKGTFYAMLFAIPLALAGAVYTSQFGQQRLRQWIKPTVEIMAAIPSVVIGFLAALWFAPLLGKHLPALFLSLAFIPTTFVLALLAWQLLRRSNRFKGIDRGYEFLALVPVLVLAVAAALVLGPIVEGWLFAGDFKLWLFTETGTRYDPRNSIVIAFALGFAVIPIIFTIAEDALSNVPASLKAASLALGASRWQTVWRVILPSASPGIFAGIMIGLGRAIGETMIVLMATGNTPIIDWSLFNGMRPLSANIAVEIPEAPVGGSLFRVLFLSAVILFALTFFLNTVAEIVRQRLRAKYGRF</sequence>
<evidence type="ECO:0000256" key="2">
    <source>
        <dbReference type="ARBA" id="ARBA00022692"/>
    </source>
</evidence>
<feature type="transmembrane region" description="Helical" evidence="5">
    <location>
        <begin position="542"/>
        <end position="572"/>
    </location>
</feature>
<dbReference type="SUPFAM" id="SSF161098">
    <property type="entry name" value="MetI-like"/>
    <property type="match status" value="2"/>
</dbReference>
<dbReference type="STRING" id="1603606.DSOUD_0068"/>
<dbReference type="Pfam" id="PF00528">
    <property type="entry name" value="BPD_transp_1"/>
    <property type="match status" value="1"/>
</dbReference>
<accession>A0A0M3QEQ8</accession>